<keyword evidence="4 6" id="KW-0472">Membrane</keyword>
<evidence type="ECO:0000256" key="3">
    <source>
        <dbReference type="ARBA" id="ARBA00022989"/>
    </source>
</evidence>
<dbReference type="SUPFAM" id="SSF103473">
    <property type="entry name" value="MFS general substrate transporter"/>
    <property type="match status" value="1"/>
</dbReference>
<accession>A0A182VVL4</accession>
<feature type="transmembrane region" description="Helical" evidence="6">
    <location>
        <begin position="49"/>
        <end position="74"/>
    </location>
</feature>
<feature type="transmembrane region" description="Helical" evidence="6">
    <location>
        <begin position="462"/>
        <end position="484"/>
    </location>
</feature>
<feature type="transmembrane region" description="Helical" evidence="6">
    <location>
        <begin position="334"/>
        <end position="352"/>
    </location>
</feature>
<evidence type="ECO:0000313" key="7">
    <source>
        <dbReference type="EnsemblMetazoa" id="AMIN002109-PA"/>
    </source>
</evidence>
<feature type="transmembrane region" description="Helical" evidence="6">
    <location>
        <begin position="398"/>
        <end position="418"/>
    </location>
</feature>
<evidence type="ECO:0000256" key="2">
    <source>
        <dbReference type="ARBA" id="ARBA00022692"/>
    </source>
</evidence>
<dbReference type="Proteomes" id="UP000075920">
    <property type="component" value="Unassembled WGS sequence"/>
</dbReference>
<feature type="region of interest" description="Disordered" evidence="5">
    <location>
        <begin position="1"/>
        <end position="38"/>
    </location>
</feature>
<reference evidence="8" key="1">
    <citation type="submission" date="2013-03" db="EMBL/GenBank/DDBJ databases">
        <title>The Genome Sequence of Anopheles minimus MINIMUS1.</title>
        <authorList>
            <consortium name="The Broad Institute Genomics Platform"/>
            <person name="Neafsey D.E."/>
            <person name="Walton C."/>
            <person name="Walker B."/>
            <person name="Young S.K."/>
            <person name="Zeng Q."/>
            <person name="Gargeya S."/>
            <person name="Fitzgerald M."/>
            <person name="Haas B."/>
            <person name="Abouelleil A."/>
            <person name="Allen A.W."/>
            <person name="Alvarado L."/>
            <person name="Arachchi H.M."/>
            <person name="Berlin A.M."/>
            <person name="Chapman S.B."/>
            <person name="Gainer-Dewar J."/>
            <person name="Goldberg J."/>
            <person name="Griggs A."/>
            <person name="Gujja S."/>
            <person name="Hansen M."/>
            <person name="Howarth C."/>
            <person name="Imamovic A."/>
            <person name="Ireland A."/>
            <person name="Larimer J."/>
            <person name="McCowan C."/>
            <person name="Murphy C."/>
            <person name="Pearson M."/>
            <person name="Poon T.W."/>
            <person name="Priest M."/>
            <person name="Roberts A."/>
            <person name="Saif S."/>
            <person name="Shea T."/>
            <person name="Sisk P."/>
            <person name="Sykes S."/>
            <person name="Wortman J."/>
            <person name="Nusbaum C."/>
            <person name="Birren B."/>
        </authorList>
    </citation>
    <scope>NUCLEOTIDE SEQUENCE [LARGE SCALE GENOMIC DNA]</scope>
    <source>
        <strain evidence="8">MINIMUS1</strain>
    </source>
</reference>
<dbReference type="Pfam" id="PF00083">
    <property type="entry name" value="Sugar_tr"/>
    <property type="match status" value="1"/>
</dbReference>
<keyword evidence="3 6" id="KW-1133">Transmembrane helix</keyword>
<dbReference type="EnsemblMetazoa" id="AMIN002109-RA">
    <property type="protein sequence ID" value="AMIN002109-PA"/>
    <property type="gene ID" value="AMIN002109"/>
</dbReference>
<dbReference type="AlphaFoldDB" id="A0A182VVL4"/>
<proteinExistence type="predicted"/>
<feature type="compositionally biased region" description="Polar residues" evidence="5">
    <location>
        <begin position="539"/>
        <end position="550"/>
    </location>
</feature>
<dbReference type="STRING" id="112268.A0A182VVL4"/>
<keyword evidence="2 6" id="KW-0812">Transmembrane</keyword>
<feature type="transmembrane region" description="Helical" evidence="6">
    <location>
        <begin position="94"/>
        <end position="114"/>
    </location>
</feature>
<feature type="compositionally biased region" description="Low complexity" evidence="5">
    <location>
        <begin position="12"/>
        <end position="37"/>
    </location>
</feature>
<keyword evidence="8" id="KW-1185">Reference proteome</keyword>
<protein>
    <recommendedName>
        <fullName evidence="9">Major facilitator superfamily (MFS) profile domain-containing protein</fullName>
    </recommendedName>
</protein>
<dbReference type="GO" id="GO:0022857">
    <property type="term" value="F:transmembrane transporter activity"/>
    <property type="evidence" value="ECO:0007669"/>
    <property type="project" value="InterPro"/>
</dbReference>
<dbReference type="InterPro" id="IPR050549">
    <property type="entry name" value="MFS_Trehalose_Transporter"/>
</dbReference>
<sequence length="562" mass="60519">MGREFAKVQPQNSSRHIISNQSSSRSSSSSSIGNSNSEKMRKPLLDERWTSILYTLVAALTYVTAGTMVGWSSGTFRRSGSSSSEPVPLPLLDNWSISLAATPAIVITVTACVVHRCYHWIGTKSFLLTASLLAIGSSALEAYGLTFWSGSAARILAGISAGIAFTLVPSYVDEFGSASRLSAQSRPPLDEILAAAFPLGVLLRFSADLLPQPVDPMWNALRWGTLPGLAFLGLLFLPESARFLCMTGRVSQAAHVLQHTHEPTTQPGLQECLASWQQPGPGLLEALQRQTNLTLLIPLLSLFAFQAFVGALPMLFYLADLLELAGQQHSPEQIAAILVAIFTVTVALSRYLNRSQLHQRPVLVSSALLTALAAIALGWHCHERRTRTLDLTEASTELPFYCFALMYVAYAFGFYRLPGTLLTTEVADENLFALRTLATAICWGSVYLAVRLLPILLSTIGLGWMLWNIALVALSAAGLVLLCLPGQDDYAHKMLPGVCSNSMASSVCSSNSSTPSASTCWPCSTNVPEMFQHSEKPTPGQSDINSNSGIDSGRVTGKGVTY</sequence>
<dbReference type="PANTHER" id="PTHR48021">
    <property type="match status" value="1"/>
</dbReference>
<feature type="transmembrane region" description="Helical" evidence="6">
    <location>
        <begin position="293"/>
        <end position="319"/>
    </location>
</feature>
<name>A0A182VVL4_9DIPT</name>
<evidence type="ECO:0008006" key="9">
    <source>
        <dbReference type="Google" id="ProtNLM"/>
    </source>
</evidence>
<evidence type="ECO:0000256" key="5">
    <source>
        <dbReference type="SAM" id="MobiDB-lite"/>
    </source>
</evidence>
<dbReference type="Gene3D" id="1.20.1250.20">
    <property type="entry name" value="MFS general substrate transporter like domains"/>
    <property type="match status" value="2"/>
</dbReference>
<evidence type="ECO:0000256" key="6">
    <source>
        <dbReference type="SAM" id="Phobius"/>
    </source>
</evidence>
<comment type="subcellular location">
    <subcellularLocation>
        <location evidence="1">Membrane</location>
    </subcellularLocation>
</comment>
<feature type="transmembrane region" description="Helical" evidence="6">
    <location>
        <begin position="126"/>
        <end position="146"/>
    </location>
</feature>
<evidence type="ECO:0000313" key="8">
    <source>
        <dbReference type="Proteomes" id="UP000075920"/>
    </source>
</evidence>
<dbReference type="GO" id="GO:0016020">
    <property type="term" value="C:membrane"/>
    <property type="evidence" value="ECO:0007669"/>
    <property type="project" value="UniProtKB-SubCell"/>
</dbReference>
<evidence type="ECO:0000256" key="4">
    <source>
        <dbReference type="ARBA" id="ARBA00023136"/>
    </source>
</evidence>
<dbReference type="InterPro" id="IPR036259">
    <property type="entry name" value="MFS_trans_sf"/>
</dbReference>
<reference evidence="7" key="2">
    <citation type="submission" date="2020-05" db="UniProtKB">
        <authorList>
            <consortium name="EnsemblMetazoa"/>
        </authorList>
    </citation>
    <scope>IDENTIFICATION</scope>
    <source>
        <strain evidence="7">MINIMUS1</strain>
    </source>
</reference>
<feature type="transmembrane region" description="Helical" evidence="6">
    <location>
        <begin position="152"/>
        <end position="172"/>
    </location>
</feature>
<feature type="region of interest" description="Disordered" evidence="5">
    <location>
        <begin position="532"/>
        <end position="562"/>
    </location>
</feature>
<dbReference type="PANTHER" id="PTHR48021:SF96">
    <property type="entry name" value="FACILITATED TREHALOSE TRANSPORTER TRET1-1-RELATED"/>
    <property type="match status" value="1"/>
</dbReference>
<dbReference type="VEuPathDB" id="VectorBase:AMIN002109"/>
<feature type="transmembrane region" description="Helical" evidence="6">
    <location>
        <begin position="361"/>
        <end position="378"/>
    </location>
</feature>
<feature type="transmembrane region" description="Helical" evidence="6">
    <location>
        <begin position="430"/>
        <end position="450"/>
    </location>
</feature>
<dbReference type="InterPro" id="IPR005828">
    <property type="entry name" value="MFS_sugar_transport-like"/>
</dbReference>
<organism evidence="7 8">
    <name type="scientific">Anopheles minimus</name>
    <dbReference type="NCBI Taxonomy" id="112268"/>
    <lineage>
        <taxon>Eukaryota</taxon>
        <taxon>Metazoa</taxon>
        <taxon>Ecdysozoa</taxon>
        <taxon>Arthropoda</taxon>
        <taxon>Hexapoda</taxon>
        <taxon>Insecta</taxon>
        <taxon>Pterygota</taxon>
        <taxon>Neoptera</taxon>
        <taxon>Endopterygota</taxon>
        <taxon>Diptera</taxon>
        <taxon>Nematocera</taxon>
        <taxon>Culicoidea</taxon>
        <taxon>Culicidae</taxon>
        <taxon>Anophelinae</taxon>
        <taxon>Anopheles</taxon>
    </lineage>
</organism>
<evidence type="ECO:0000256" key="1">
    <source>
        <dbReference type="ARBA" id="ARBA00004370"/>
    </source>
</evidence>